<comment type="caution">
    <text evidence="3">The sequence shown here is derived from an EMBL/GenBank/DDBJ whole genome shotgun (WGS) entry which is preliminary data.</text>
</comment>
<dbReference type="EMBL" id="CAJVCH010034152">
    <property type="protein sequence ID" value="CAG7714560.1"/>
    <property type="molecule type" value="Genomic_DNA"/>
</dbReference>
<dbReference type="AlphaFoldDB" id="A0A8J2JXA9"/>
<evidence type="ECO:0000313" key="4">
    <source>
        <dbReference type="Proteomes" id="UP000708208"/>
    </source>
</evidence>
<feature type="transmembrane region" description="Helical" evidence="2">
    <location>
        <begin position="6"/>
        <end position="28"/>
    </location>
</feature>
<name>A0A8J2JXA9_9HEXA</name>
<keyword evidence="2" id="KW-0472">Membrane</keyword>
<keyword evidence="2" id="KW-1133">Transmembrane helix</keyword>
<keyword evidence="2" id="KW-0812">Transmembrane</keyword>
<keyword evidence="4" id="KW-1185">Reference proteome</keyword>
<reference evidence="3" key="1">
    <citation type="submission" date="2021-06" db="EMBL/GenBank/DDBJ databases">
        <authorList>
            <person name="Hodson N. C."/>
            <person name="Mongue J. A."/>
            <person name="Jaron S. K."/>
        </authorList>
    </citation>
    <scope>NUCLEOTIDE SEQUENCE</scope>
</reference>
<gene>
    <name evidence="3" type="ORF">AFUS01_LOCUS5366</name>
</gene>
<protein>
    <submittedName>
        <fullName evidence="3">Uncharacterized protein</fullName>
    </submittedName>
</protein>
<proteinExistence type="predicted"/>
<evidence type="ECO:0000256" key="2">
    <source>
        <dbReference type="SAM" id="Phobius"/>
    </source>
</evidence>
<feature type="compositionally biased region" description="Polar residues" evidence="1">
    <location>
        <begin position="110"/>
        <end position="124"/>
    </location>
</feature>
<sequence>MSGTAILFILIVLFLIISALGFWCHFCYGESGGRSLTLMDSGVGPTAPAIHIVKRRKCNCSDKFKGLCGHCEGPDFVGADGGFRELDDFNEFGGDKGMGDSEGDPIRGLLNNSSGTQNSGGQQTTVDLDMDRVVYISNDYY</sequence>
<organism evidence="3 4">
    <name type="scientific">Allacma fusca</name>
    <dbReference type="NCBI Taxonomy" id="39272"/>
    <lineage>
        <taxon>Eukaryota</taxon>
        <taxon>Metazoa</taxon>
        <taxon>Ecdysozoa</taxon>
        <taxon>Arthropoda</taxon>
        <taxon>Hexapoda</taxon>
        <taxon>Collembola</taxon>
        <taxon>Symphypleona</taxon>
        <taxon>Sminthuridae</taxon>
        <taxon>Allacma</taxon>
    </lineage>
</organism>
<dbReference type="Proteomes" id="UP000708208">
    <property type="component" value="Unassembled WGS sequence"/>
</dbReference>
<feature type="region of interest" description="Disordered" evidence="1">
    <location>
        <begin position="103"/>
        <end position="124"/>
    </location>
</feature>
<evidence type="ECO:0000256" key="1">
    <source>
        <dbReference type="SAM" id="MobiDB-lite"/>
    </source>
</evidence>
<accession>A0A8J2JXA9</accession>
<evidence type="ECO:0000313" key="3">
    <source>
        <dbReference type="EMBL" id="CAG7714560.1"/>
    </source>
</evidence>